<comment type="subcellular location">
    <subcellularLocation>
        <location evidence="1">Membrane</location>
        <topology evidence="1">Multi-pass membrane protein</topology>
    </subcellularLocation>
</comment>
<feature type="domain" description="NfeD integral membrane" evidence="8">
    <location>
        <begin position="252"/>
        <end position="368"/>
    </location>
</feature>
<comment type="caution">
    <text evidence="10">The sequence shown here is derived from an EMBL/GenBank/DDBJ whole genome shotgun (WGS) entry which is preliminary data.</text>
</comment>
<dbReference type="PANTHER" id="PTHR33507:SF3">
    <property type="entry name" value="INNER MEMBRANE PROTEIN YBBJ"/>
    <property type="match status" value="1"/>
</dbReference>
<dbReference type="Pfam" id="PF24961">
    <property type="entry name" value="NfeD_membrane"/>
    <property type="match status" value="1"/>
</dbReference>
<dbReference type="Gene3D" id="3.90.226.10">
    <property type="entry name" value="2-enoyl-CoA Hydratase, Chain A, domain 1"/>
    <property type="match status" value="1"/>
</dbReference>
<dbReference type="Proteomes" id="UP000621560">
    <property type="component" value="Unassembled WGS sequence"/>
</dbReference>
<feature type="transmembrane region" description="Helical" evidence="5">
    <location>
        <begin position="321"/>
        <end position="341"/>
    </location>
</feature>
<feature type="transmembrane region" description="Helical" evidence="5">
    <location>
        <begin position="295"/>
        <end position="314"/>
    </location>
</feature>
<dbReference type="InterPro" id="IPR052165">
    <property type="entry name" value="Membrane_assoc_protease"/>
</dbReference>
<accession>A0A927GR19</accession>
<dbReference type="RefSeq" id="WP_190915154.1">
    <property type="nucleotide sequence ID" value="NZ_JACXIZ010000011.1"/>
</dbReference>
<dbReference type="InterPro" id="IPR056738">
    <property type="entry name" value="NfeD1b_N"/>
</dbReference>
<feature type="domain" description="NfeD-like C-terminal" evidence="7">
    <location>
        <begin position="396"/>
        <end position="450"/>
    </location>
</feature>
<dbReference type="CDD" id="cd07021">
    <property type="entry name" value="Clp_protease_NfeD_like"/>
    <property type="match status" value="1"/>
</dbReference>
<reference evidence="10" key="1">
    <citation type="submission" date="2020-09" db="EMBL/GenBank/DDBJ databases">
        <title>A novel bacterium of genus Paenibacillus, isolated from South China Sea.</title>
        <authorList>
            <person name="Huang H."/>
            <person name="Mo K."/>
            <person name="Hu Y."/>
        </authorList>
    </citation>
    <scope>NUCLEOTIDE SEQUENCE</scope>
    <source>
        <strain evidence="10">IB182496</strain>
    </source>
</reference>
<sequence>MPFLRKAAAVSLLALLLLSLLPSLIYAAAQEDGARPARTGPAVYVVPVKQTIESGLEAFLDRAYREAEEAQAEMVVLEINTLGGAVISAENIGERIQNSSVPTTAFVDAKAISAGAFIALNADQIIMQPGSTMGAAAVVDGTGTLIDNPKTVSYWVKEMQTAAEQSGRDPSYAVKMVDPSATLEGGPLADKYPRGTILTLSAEEALEVGYAEHIAGSVEEAVQWLGLDGRALVEFEPTFAERLASWITSPLIKTLLFIVGLAGVAIELFVPGFGVPGILGAAAFGLYFFGHYVAGFAGMESVVLFVVGIGLLIAEVFVPSFGILGLVGTSALIFGIMTAAFDKGETLVSLGQAFLIAIVIVVIVAVIFKKRGIWNRFILSDRMTADRGYNSNESKQLLIGLKGTALTPLRPSGTADIGDARVDVVTSGEYIDRGQAIQVLFVEGSRVVVRAAAGPPASIEE</sequence>
<evidence type="ECO:0000259" key="9">
    <source>
        <dbReference type="Pfam" id="PF25145"/>
    </source>
</evidence>
<dbReference type="PANTHER" id="PTHR33507">
    <property type="entry name" value="INNER MEMBRANE PROTEIN YBBJ"/>
    <property type="match status" value="1"/>
</dbReference>
<feature type="transmembrane region" description="Helical" evidence="5">
    <location>
        <begin position="347"/>
        <end position="368"/>
    </location>
</feature>
<dbReference type="InterPro" id="IPR029045">
    <property type="entry name" value="ClpP/crotonase-like_dom_sf"/>
</dbReference>
<evidence type="ECO:0000256" key="5">
    <source>
        <dbReference type="SAM" id="Phobius"/>
    </source>
</evidence>
<evidence type="ECO:0000256" key="1">
    <source>
        <dbReference type="ARBA" id="ARBA00004141"/>
    </source>
</evidence>
<evidence type="ECO:0000256" key="4">
    <source>
        <dbReference type="ARBA" id="ARBA00023136"/>
    </source>
</evidence>
<keyword evidence="2 5" id="KW-0812">Transmembrane</keyword>
<dbReference type="InterPro" id="IPR002810">
    <property type="entry name" value="NfeD-like_C"/>
</dbReference>
<feature type="chain" id="PRO_5037416421" evidence="6">
    <location>
        <begin position="28"/>
        <end position="461"/>
    </location>
</feature>
<evidence type="ECO:0000259" key="7">
    <source>
        <dbReference type="Pfam" id="PF01957"/>
    </source>
</evidence>
<evidence type="ECO:0000259" key="8">
    <source>
        <dbReference type="Pfam" id="PF24961"/>
    </source>
</evidence>
<keyword evidence="11" id="KW-1185">Reference proteome</keyword>
<dbReference type="SUPFAM" id="SSF52096">
    <property type="entry name" value="ClpP/crotonase"/>
    <property type="match status" value="1"/>
</dbReference>
<dbReference type="InterPro" id="IPR012340">
    <property type="entry name" value="NA-bd_OB-fold"/>
</dbReference>
<dbReference type="EMBL" id="JACXIZ010000011">
    <property type="protein sequence ID" value="MBD2844455.1"/>
    <property type="molecule type" value="Genomic_DNA"/>
</dbReference>
<name>A0A927GR19_9BACL</name>
<keyword evidence="3 5" id="KW-1133">Transmembrane helix</keyword>
<dbReference type="AlphaFoldDB" id="A0A927GR19"/>
<evidence type="ECO:0000256" key="2">
    <source>
        <dbReference type="ARBA" id="ARBA00022692"/>
    </source>
</evidence>
<evidence type="ECO:0000313" key="11">
    <source>
        <dbReference type="Proteomes" id="UP000621560"/>
    </source>
</evidence>
<organism evidence="10 11">
    <name type="scientific">Paenibacillus sabuli</name>
    <dbReference type="NCBI Taxonomy" id="2772509"/>
    <lineage>
        <taxon>Bacteria</taxon>
        <taxon>Bacillati</taxon>
        <taxon>Bacillota</taxon>
        <taxon>Bacilli</taxon>
        <taxon>Bacillales</taxon>
        <taxon>Paenibacillaceae</taxon>
        <taxon>Paenibacillus</taxon>
    </lineage>
</organism>
<keyword evidence="4 5" id="KW-0472">Membrane</keyword>
<dbReference type="Pfam" id="PF01957">
    <property type="entry name" value="NfeD"/>
    <property type="match status" value="1"/>
</dbReference>
<dbReference type="Pfam" id="PF25145">
    <property type="entry name" value="NfeD1b_N"/>
    <property type="match status" value="1"/>
</dbReference>
<gene>
    <name evidence="10" type="ORF">IDH44_04575</name>
</gene>
<evidence type="ECO:0000256" key="3">
    <source>
        <dbReference type="ARBA" id="ARBA00022989"/>
    </source>
</evidence>
<feature type="domain" description="NfeD1b N-terminal" evidence="9">
    <location>
        <begin position="43"/>
        <end position="229"/>
    </location>
</feature>
<dbReference type="InterPro" id="IPR056739">
    <property type="entry name" value="NfeD_membrane"/>
</dbReference>
<dbReference type="Gene3D" id="2.40.50.140">
    <property type="entry name" value="Nucleic acid-binding proteins"/>
    <property type="match status" value="1"/>
</dbReference>
<protein>
    <submittedName>
        <fullName evidence="10">Nodulation protein NfeD</fullName>
    </submittedName>
</protein>
<feature type="signal peptide" evidence="6">
    <location>
        <begin position="1"/>
        <end position="27"/>
    </location>
</feature>
<proteinExistence type="predicted"/>
<evidence type="ECO:0000256" key="6">
    <source>
        <dbReference type="SAM" id="SignalP"/>
    </source>
</evidence>
<dbReference type="GO" id="GO:0005886">
    <property type="term" value="C:plasma membrane"/>
    <property type="evidence" value="ECO:0007669"/>
    <property type="project" value="TreeGrafter"/>
</dbReference>
<keyword evidence="6" id="KW-0732">Signal</keyword>
<evidence type="ECO:0000313" key="10">
    <source>
        <dbReference type="EMBL" id="MBD2844455.1"/>
    </source>
</evidence>